<dbReference type="RefSeq" id="WP_344805341.1">
    <property type="nucleotide sequence ID" value="NZ_BAABAB010000017.1"/>
</dbReference>
<dbReference type="Pfam" id="PF20248">
    <property type="entry name" value="DUF6603"/>
    <property type="match status" value="1"/>
</dbReference>
<dbReference type="InterPro" id="IPR046538">
    <property type="entry name" value="DUF6603"/>
</dbReference>
<gene>
    <name evidence="3" type="ORF">GCM10022236_27140</name>
</gene>
<dbReference type="Proteomes" id="UP001501490">
    <property type="component" value="Unassembled WGS sequence"/>
</dbReference>
<feature type="region of interest" description="Disordered" evidence="1">
    <location>
        <begin position="807"/>
        <end position="848"/>
    </location>
</feature>
<proteinExistence type="predicted"/>
<feature type="compositionally biased region" description="Gly residues" evidence="1">
    <location>
        <begin position="2935"/>
        <end position="2953"/>
    </location>
</feature>
<reference evidence="4" key="1">
    <citation type="journal article" date="2019" name="Int. J. Syst. Evol. Microbiol.">
        <title>The Global Catalogue of Microorganisms (GCM) 10K type strain sequencing project: providing services to taxonomists for standard genome sequencing and annotation.</title>
        <authorList>
            <consortium name="The Broad Institute Genomics Platform"/>
            <consortium name="The Broad Institute Genome Sequencing Center for Infectious Disease"/>
            <person name="Wu L."/>
            <person name="Ma J."/>
        </authorList>
    </citation>
    <scope>NUCLEOTIDE SEQUENCE [LARGE SCALE GENOMIC DNA]</scope>
    <source>
        <strain evidence="4">JCM 16929</strain>
    </source>
</reference>
<dbReference type="EMBL" id="BAABAB010000017">
    <property type="protein sequence ID" value="GAA3623295.1"/>
    <property type="molecule type" value="Genomic_DNA"/>
</dbReference>
<evidence type="ECO:0000256" key="1">
    <source>
        <dbReference type="SAM" id="MobiDB-lite"/>
    </source>
</evidence>
<keyword evidence="4" id="KW-1185">Reference proteome</keyword>
<comment type="caution">
    <text evidence="3">The sequence shown here is derived from an EMBL/GenBank/DDBJ whole genome shotgun (WGS) entry which is preliminary data.</text>
</comment>
<feature type="compositionally biased region" description="Basic and acidic residues" evidence="1">
    <location>
        <begin position="2906"/>
        <end position="2919"/>
    </location>
</feature>
<evidence type="ECO:0000259" key="2">
    <source>
        <dbReference type="Pfam" id="PF20248"/>
    </source>
</evidence>
<feature type="domain" description="DUF6603" evidence="2">
    <location>
        <begin position="2236"/>
        <end position="2700"/>
    </location>
</feature>
<name>A0ABP7A1W0_9ACTN</name>
<evidence type="ECO:0000313" key="3">
    <source>
        <dbReference type="EMBL" id="GAA3623295.1"/>
    </source>
</evidence>
<evidence type="ECO:0000313" key="4">
    <source>
        <dbReference type="Proteomes" id="UP001501490"/>
    </source>
</evidence>
<feature type="region of interest" description="Disordered" evidence="1">
    <location>
        <begin position="3208"/>
        <end position="3243"/>
    </location>
</feature>
<organism evidence="3 4">
    <name type="scientific">Microlunatus ginsengisoli</name>
    <dbReference type="NCBI Taxonomy" id="363863"/>
    <lineage>
        <taxon>Bacteria</taxon>
        <taxon>Bacillati</taxon>
        <taxon>Actinomycetota</taxon>
        <taxon>Actinomycetes</taxon>
        <taxon>Propionibacteriales</taxon>
        <taxon>Propionibacteriaceae</taxon>
        <taxon>Microlunatus</taxon>
    </lineage>
</organism>
<accession>A0ABP7A1W0</accession>
<protein>
    <recommendedName>
        <fullName evidence="2">DUF6603 domain-containing protein</fullName>
    </recommendedName>
</protein>
<feature type="region of interest" description="Disordered" evidence="1">
    <location>
        <begin position="2903"/>
        <end position="2966"/>
    </location>
</feature>
<sequence length="3243" mass="325604">MSVAVAPAIDDIGTALGLFDSNGNLSGAFFEHPLDSVRLALVDPRRRRALIDALDALFESDPTLSEQGPPELRAYPLVDLDPNRLDLGLRLAGSADAPAVTVVLLGRVVIDAADGIGVEVEVPLVLADGSTVTAITGTPDGPLRLRGICTFDGATLAAEAIVHSGGGSFGLRLTGLVIDGNPVPPLELSSDAFDGDLTHTLTVLLNLAAAALGAAAGGAAQDVITHLPGVLGLAPDVTVLPFDELGRSPDALRRWLAGLCAGGAEGLRGWLTHVAGLAGIDAALPADPPTPANPWRLPLLDDEVRLLIEVAIEPGTDGVPVLDLGLRVAVDVPELLDASLTAAATLVRLPLAGAAPADWFGRTRAELTVPSLGSSDPLLPPTGGFGLGRITVGVAAAAGAVSPTVLLADVRIDGRDYDLLDLSSAQALTSAGGQVLSNALDDLIGSTGFADDLLVLIGLRSPSGLPTIDLGQLATDPLGALRAFHLARLQGAGWAEPLEALADLLGVAGATAQPMGPGGWRIALLDTAIGSLGLRAVTTTDAGVTTLAVGLDVASAVGVDDGTGTQVPALELSADVLRVGFGAGSVGARGLDAITFAVRTPAVTAGPLGTSGARLTGGWTAGTGGRISFVLGDVVLRLPDPELGGSVGDGELPDPDDVDPAAADATPISLGDLTLPWATDAGDPLSALGVPAEVVGDLLALAVRTLADWAGPAWSPVLTALADAVPQVCGDAPDLDALLGDLAGVGRTVLARLVTGAVAGAPAELDLSALVGTVLGDVASAGSGIAADPWAWVPDPSAPDVVAVAWTDAGSPPAPDLPDQSGDQTADQADVDEPDDVTSFAPADPDDPADQVVRLLTTAATRDPDCAATLRGRDVAAIADGIVGLADWVGAGDGLWTATQLIPDPAWGTLVEAAGTVASAPFADADATSTLVDTLEGWLAAGAVLVAVAPAWWPLDGWPPLLEALADRDVAAGRDPRWAALDLRHDPTAALATLTAADGYLVVATGNDPAHPEVDPPLSQALTRVAAAATGRAVAVVAVGSTVAPSATWATAQATAVPGGIAGFAAVAAPTVADPAAVDQRPDFADAEVADAVRVLDTLFGAASAGAADETGRSAADRARPWSALTVAWREAVDRVSVPTTARPAGVGRLSSEFAAAVPEATVAALAGLPPVVPRVALNVTTPADLLAALADLVAVLSPDDSPATELRVGVRAPLGLPAATGALAGTADVTIGLGRIALAAPGTGGDPVRIGFRLTVGGGPTGDGWLAAPPGAGSTGPATVVRRLEIGGWADLDAGAQAAAELTLIDVRVGGSVAARCGRGDPGFDDALAAAVGRIAAESRAGDLHARALLSLLRDDLGLLDAGNTVVAAAVAELLDDTAGWLAAQAVRRLTAPGSLSAFLGLTADPAAPAGTGRWTRTLAPTLGVTVDRAAQGQGGGGWRLTVRTLGDGIALAGSAGLDDLAHLGLTVVGSTGAATTIAWRLATAGAAIERDAAGVAVTLLDRAPVRVWPVGSPAEAESVAAVLLPYVPAALGAGFVSLLLAQLGIDVSPAGVVALVDRPVQELVRRLSRPGQLAELVGTVADWLGIPRTAAGTVPIVDGVLELAASATAAGTQLVATTPAAGWSPAVGLHLALSAGVVLVPPAAPAGSDPATPSPANPAAALPAVLPVGSATLTVDLPAAVQDAWTSLGIQIVLGDPGAPAGLAVRVLPQPGAPIELVPTFSGIGALAGQAAERLLPTVLNRLRDELPVGPARTRVLQLATAAGIYGTGFGDGPVALEDLSPQTLVARAPQIAAALVELVADLFGVQAGAAPGALTPGSSVTVAVAQDAGGIRVALGIPLGIPGAPQGITVAISVDPAGPTAGIAVGDVVLGPVTLGIGATGRLSAGQLQVSGSAQVDLDLSDPLRIVPGPSLRAALSAAGDLSVVLLPLGDALPATDASITLAPVPAIAFSTDAIVQFALSWLVVPGLEALVQLVGPALDTELGHVAAPATPPTLRSLLTGAGLLADDHVVAPLPSAVEVLIGAAGSIASAVAIQVAPGLDLHLAVDADGIGIALTGTVDLGGDEWKPSLLVGGADVGSNIPGQTPDGLVLTVLRKVGPGGGLANSGWDLSPAITLDGVGAALTRTGGLVQTSIVTIDDVGAWLGTSFALDPATGHLTVDPLSGGIRLGGLGLPALSGGGGSNPVAGSLLGDADRNGAPINPPLDFDVIWTGSELRIDLKGTKPGETLWIQVGRTFGPLHIDRVGLRSGEDDYTVDNAVVHTSYIGVLVDGGLAIGPLSMAVQGLGLSIPPRFATRPSTWKVDLDGLSVDFSTASITIAGGLLKADIVVDGVPAVDYRGMLQVQAFGFGATALGAYSQVKRPDGTTYASLFVFAAINAPIGGPPYLFITGLAGGFGVNRDFLPPSSVDAIGGFPLIAVMGELTVPADQVLANMGPSLPPRDGAYWIAAGITFSTFELLHTRALVYVAFNPQGFEIGLLGLMRAALPTADSPLISVELGLRARYSSVDQVFSVQAQLTANSWLFSTDCRLTGGFAFVVWFARPQVVLTVGGYGPLYPAPDYFPQVPQVGFEWRFSDSIVIKGGTYFAVTPEAMMTGGSLEVSAKGGWGHGSLELYVDAIVWFHPARFEFQIGIRITGKAFGFGFDLSAKVYLRLPPVYGTVHVDFMWGFDFEFGTKELPPAFLDFADFFSSYVDSAGKPYVVRVPVGPAAAGESDEPDGTFDHPFRALPEFGLDVSAKLPCRRVQFGPFSVVEPTPLYAVPMGPSPALDPTLTVGLVVVDAAGNEQALPAATLAALGVTSTTQPVASALWAGAPQPGTVSPPSPSSLTGGDMRQVPAGIALTATPVVRASSQLGPLAVGAVVDDVEPWGLPLDEPVPHAGPRRADVVPARSIDFARLGATSRAVDGERSSDSTREVGDGAAGEGADAREVGDGAAGEGDAGVVGGATGGEAGEAVRPESPRPILRWSTARATGPGWRPLALRPAETCLFDLAHHLPSPRLDVRGRARVLAVNLMGDVLSDVTAEGPVDVPDPAAAVIIERAGEPDRPIGWDLTTLLRPVTPWTYLADGAVVQLRRPAALGPTDTDADGVAAHALVRDRESCTTRLAAQPGWTVVVACDALSIDADPADIEVVVAGGALTGAGTTGGADAGRRHLVFSVVEQTGPTLHLTVTTGEGWSCAGVVAGPAGPEGADAWLAAFAESPWRSLFDPPAAPGPRPRRAAASGAATVRFSPASAPEATDG</sequence>